<dbReference type="GO" id="GO:0044208">
    <property type="term" value="P:'de novo' AMP biosynthetic process"/>
    <property type="evidence" value="ECO:0007669"/>
    <property type="project" value="UniProtKB-UniRule"/>
</dbReference>
<reference evidence="8 9" key="1">
    <citation type="journal article" date="2015" name="Nature">
        <title>rRNA introns, odd ribosomes, and small enigmatic genomes across a large radiation of phyla.</title>
        <authorList>
            <person name="Brown C.T."/>
            <person name="Hug L.A."/>
            <person name="Thomas B.C."/>
            <person name="Sharon I."/>
            <person name="Castelle C.J."/>
            <person name="Singh A."/>
            <person name="Wilkins M.J."/>
            <person name="Williams K.H."/>
            <person name="Banfield J.F."/>
        </authorList>
    </citation>
    <scope>NUCLEOTIDE SEQUENCE [LARGE SCALE GENOMIC DNA]</scope>
</reference>
<dbReference type="SMART" id="SM00788">
    <property type="entry name" value="Adenylsucc_synt"/>
    <property type="match status" value="1"/>
</dbReference>
<evidence type="ECO:0000313" key="8">
    <source>
        <dbReference type="EMBL" id="KKR14553.1"/>
    </source>
</evidence>
<evidence type="ECO:0000256" key="3">
    <source>
        <dbReference type="ARBA" id="ARBA00022741"/>
    </source>
</evidence>
<dbReference type="GO" id="GO:0004019">
    <property type="term" value="F:adenylosuccinate synthase activity"/>
    <property type="evidence" value="ECO:0007669"/>
    <property type="project" value="UniProtKB-UniRule"/>
</dbReference>
<protein>
    <recommendedName>
        <fullName evidence="7">Adenylosuccinate synthetase</fullName>
        <shortName evidence="7">AMPSase</shortName>
        <shortName evidence="7">AdSS</shortName>
        <ecNumber evidence="7">6.3.4.4</ecNumber>
    </recommendedName>
    <alternativeName>
        <fullName evidence="7">IMP--aspartate ligase</fullName>
    </alternativeName>
</protein>
<dbReference type="SUPFAM" id="SSF52540">
    <property type="entry name" value="P-loop containing nucleoside triphosphate hydrolases"/>
    <property type="match status" value="1"/>
</dbReference>
<evidence type="ECO:0000256" key="7">
    <source>
        <dbReference type="HAMAP-Rule" id="MF_00011"/>
    </source>
</evidence>
<feature type="binding site" evidence="7">
    <location>
        <begin position="489"/>
        <end position="491"/>
    </location>
    <ligand>
        <name>GTP</name>
        <dbReference type="ChEBI" id="CHEBI:37565"/>
    </ligand>
</feature>
<keyword evidence="7" id="KW-0963">Cytoplasm</keyword>
<keyword evidence="6 7" id="KW-0342">GTP-binding</keyword>
<feature type="binding site" evidence="7">
    <location>
        <position position="367"/>
    </location>
    <ligand>
        <name>GTP</name>
        <dbReference type="ChEBI" id="CHEBI:37565"/>
    </ligand>
</feature>
<feature type="binding site" description="in other chain" evidence="7">
    <location>
        <position position="269"/>
    </location>
    <ligand>
        <name>IMP</name>
        <dbReference type="ChEBI" id="CHEBI:58053"/>
        <note>ligand shared between dimeric partners</note>
    </ligand>
</feature>
<name>A0A0G0NGB7_9BACT</name>
<comment type="function">
    <text evidence="7">Plays an important role in the de novo pathway of purine nucleotide biosynthesis. Catalyzes the first committed step in the biosynthesis of AMP from IMP.</text>
</comment>
<feature type="binding site" evidence="7">
    <location>
        <position position="23"/>
    </location>
    <ligand>
        <name>Mg(2+)</name>
        <dbReference type="ChEBI" id="CHEBI:18420"/>
    </ligand>
</feature>
<evidence type="ECO:0000256" key="5">
    <source>
        <dbReference type="ARBA" id="ARBA00022842"/>
    </source>
</evidence>
<dbReference type="InterPro" id="IPR042110">
    <property type="entry name" value="Adenylosuccinate_synth_dom2"/>
</dbReference>
<evidence type="ECO:0000256" key="6">
    <source>
        <dbReference type="ARBA" id="ARBA00023134"/>
    </source>
</evidence>
<dbReference type="Gene3D" id="1.10.300.10">
    <property type="entry name" value="Adenylosuccinate Synthetase, subunit A, domain 2"/>
    <property type="match status" value="1"/>
</dbReference>
<evidence type="ECO:0000256" key="1">
    <source>
        <dbReference type="ARBA" id="ARBA00022598"/>
    </source>
</evidence>
<dbReference type="Gene3D" id="3.40.440.10">
    <property type="entry name" value="Adenylosuccinate Synthetase, subunit A, domain 1"/>
    <property type="match status" value="1"/>
</dbReference>
<feature type="binding site" description="in other chain" evidence="7">
    <location>
        <position position="365"/>
    </location>
    <ligand>
        <name>IMP</name>
        <dbReference type="ChEBI" id="CHEBI:58053"/>
        <note>ligand shared between dimeric partners</note>
    </ligand>
</feature>
<dbReference type="GO" id="GO:0046040">
    <property type="term" value="P:IMP metabolic process"/>
    <property type="evidence" value="ECO:0007669"/>
    <property type="project" value="TreeGrafter"/>
</dbReference>
<dbReference type="EC" id="6.3.4.4" evidence="7"/>
<evidence type="ECO:0000313" key="9">
    <source>
        <dbReference type="Proteomes" id="UP000034048"/>
    </source>
</evidence>
<dbReference type="GO" id="GO:0005525">
    <property type="term" value="F:GTP binding"/>
    <property type="evidence" value="ECO:0007669"/>
    <property type="project" value="UniProtKB-UniRule"/>
</dbReference>
<dbReference type="Gene3D" id="3.90.170.10">
    <property type="entry name" value="Adenylosuccinate Synthetase, subunit A, domain 3"/>
    <property type="match status" value="1"/>
</dbReference>
<comment type="pathway">
    <text evidence="7">Purine metabolism; AMP biosynthesis via de novo pathway; AMP from IMP: step 1/2.</text>
</comment>
<dbReference type="PANTHER" id="PTHR11846">
    <property type="entry name" value="ADENYLOSUCCINATE SYNTHETASE"/>
    <property type="match status" value="1"/>
</dbReference>
<dbReference type="UniPathway" id="UPA00075">
    <property type="reaction ID" value="UER00335"/>
</dbReference>
<dbReference type="Pfam" id="PF00709">
    <property type="entry name" value="Adenylsucc_synt"/>
    <property type="match status" value="1"/>
</dbReference>
<dbReference type="HAMAP" id="MF_00011">
    <property type="entry name" value="Adenylosucc_synth"/>
    <property type="match status" value="1"/>
</dbReference>
<feature type="binding site" evidence="7">
    <location>
        <begin position="50"/>
        <end position="52"/>
    </location>
    <ligand>
        <name>GTP</name>
        <dbReference type="ChEBI" id="CHEBI:37565"/>
    </ligand>
</feature>
<dbReference type="InterPro" id="IPR001114">
    <property type="entry name" value="Adenylosuccinate_synthetase"/>
</dbReference>
<evidence type="ECO:0000256" key="2">
    <source>
        <dbReference type="ARBA" id="ARBA00022723"/>
    </source>
</evidence>
<dbReference type="InterPro" id="IPR027417">
    <property type="entry name" value="P-loop_NTPase"/>
</dbReference>
<feature type="binding site" evidence="7">
    <location>
        <begin position="361"/>
        <end position="367"/>
    </location>
    <ligand>
        <name>substrate</name>
    </ligand>
</feature>
<dbReference type="InterPro" id="IPR042111">
    <property type="entry name" value="Adenylosuccinate_synth_dom3"/>
</dbReference>
<accession>A0A0G0NGB7</accession>
<keyword evidence="2 7" id="KW-0479">Metal-binding</keyword>
<feature type="binding site" description="in other chain" evidence="7">
    <location>
        <begin position="48"/>
        <end position="51"/>
    </location>
    <ligand>
        <name>IMP</name>
        <dbReference type="ChEBI" id="CHEBI:58053"/>
        <note>ligand shared between dimeric partners</note>
    </ligand>
</feature>
<feature type="binding site" evidence="7">
    <location>
        <position position="154"/>
    </location>
    <ligand>
        <name>IMP</name>
        <dbReference type="ChEBI" id="CHEBI:58053"/>
        <note>ligand shared between dimeric partners</note>
    </ligand>
</feature>
<feature type="binding site" evidence="7">
    <location>
        <begin position="393"/>
        <end position="395"/>
    </location>
    <ligand>
        <name>GTP</name>
        <dbReference type="ChEBI" id="CHEBI:37565"/>
    </ligand>
</feature>
<evidence type="ECO:0000256" key="4">
    <source>
        <dbReference type="ARBA" id="ARBA00022755"/>
    </source>
</evidence>
<comment type="similarity">
    <text evidence="7">Belongs to the adenylosuccinate synthetase family.</text>
</comment>
<sequence length="500" mass="55725">MIDNYKGFGLAKTIAVVCAQFGDTGKGKMVDVFAEQADIIVRGTGGDNAGHTIKTDDAEYIFHLIPSGICYDGAGKINIIGNGTVIYPKTLCDELELLGQKKMSYEHLFIALNAHLILPQHIVLDRLKECQAGQTKIGTTGKGIGPTYVDHVNRCGLIMNDLLNKDTFVKKFRHNLSAKQAIFQQYPAEVIEKIMHHEHLENGCYYHGQDVFNEEAIIAKYMAYGKVLSDMISDADAYVRISVSKKNILLEGAQGLLLSIDYGTYPYVTSSDPSVYGLAKGSGLSVSEIDLTFGIIKGFYMTRVGRGPFPTEMGGQQSDEWCNDNPQARAEENILLDMSVNHHEEFYQGMAIRQVGNEYGATTGRPRRIGWLDLVLLRHALKYLPSKNLILTKLDVLNDCEIIKICDYYSYNGRPIRLGKSYLPTGSMISNLAIIPAEILEHCRPNYKTFPGWQEDLNSCQSFADLPTKLKDILDYITDNTGANHRIISIGPKREQTIFI</sequence>
<keyword evidence="3 7" id="KW-0547">Nucleotide-binding</keyword>
<comment type="subcellular location">
    <subcellularLocation>
        <location evidence="7">Cytoplasm</location>
    </subcellularLocation>
</comment>
<dbReference type="GO" id="GO:0000287">
    <property type="term" value="F:magnesium ion binding"/>
    <property type="evidence" value="ECO:0007669"/>
    <property type="project" value="UniProtKB-UniRule"/>
</dbReference>
<dbReference type="GO" id="GO:0005737">
    <property type="term" value="C:cytoplasm"/>
    <property type="evidence" value="ECO:0007669"/>
    <property type="project" value="UniProtKB-SubCell"/>
</dbReference>
<dbReference type="FunFam" id="1.10.300.10:FF:000001">
    <property type="entry name" value="Adenylosuccinate synthetase"/>
    <property type="match status" value="1"/>
</dbReference>
<dbReference type="CDD" id="cd03108">
    <property type="entry name" value="AdSS"/>
    <property type="match status" value="1"/>
</dbReference>
<feature type="active site" description="Proton acceptor" evidence="7">
    <location>
        <position position="23"/>
    </location>
</feature>
<dbReference type="Proteomes" id="UP000034048">
    <property type="component" value="Unassembled WGS sequence"/>
</dbReference>
<feature type="binding site" evidence="7">
    <location>
        <position position="50"/>
    </location>
    <ligand>
        <name>Mg(2+)</name>
        <dbReference type="ChEBI" id="CHEBI:18420"/>
    </ligand>
</feature>
<comment type="subunit">
    <text evidence="7">Homodimer.</text>
</comment>
<gene>
    <name evidence="7" type="primary">purA</name>
    <name evidence="8" type="ORF">UT42_C0025G0012</name>
</gene>
<comment type="cofactor">
    <cofactor evidence="7">
        <name>Mg(2+)</name>
        <dbReference type="ChEBI" id="CHEBI:18420"/>
    </cofactor>
    <text evidence="7">Binds 1 Mg(2+) ion per subunit.</text>
</comment>
<dbReference type="EMBL" id="LBWS01000025">
    <property type="protein sequence ID" value="KKR14553.1"/>
    <property type="molecule type" value="Genomic_DNA"/>
</dbReference>
<proteinExistence type="inferred from homology"/>
<comment type="caution">
    <text evidence="7">Lacks conserved residue(s) required for the propagation of feature annotation.</text>
</comment>
<comment type="catalytic activity">
    <reaction evidence="7">
        <text>IMP + L-aspartate + GTP = N(6)-(1,2-dicarboxyethyl)-AMP + GDP + phosphate + 2 H(+)</text>
        <dbReference type="Rhea" id="RHEA:15753"/>
        <dbReference type="ChEBI" id="CHEBI:15378"/>
        <dbReference type="ChEBI" id="CHEBI:29991"/>
        <dbReference type="ChEBI" id="CHEBI:37565"/>
        <dbReference type="ChEBI" id="CHEBI:43474"/>
        <dbReference type="ChEBI" id="CHEBI:57567"/>
        <dbReference type="ChEBI" id="CHEBI:58053"/>
        <dbReference type="ChEBI" id="CHEBI:58189"/>
        <dbReference type="EC" id="6.3.4.4"/>
    </reaction>
</comment>
<feature type="binding site" description="in other chain" evidence="7">
    <location>
        <position position="254"/>
    </location>
    <ligand>
        <name>IMP</name>
        <dbReference type="ChEBI" id="CHEBI:58053"/>
        <note>ligand shared between dimeric partners</note>
    </ligand>
</feature>
<keyword evidence="1 7" id="KW-0436">Ligase</keyword>
<feature type="binding site" description="in other chain" evidence="7">
    <location>
        <position position="140"/>
    </location>
    <ligand>
        <name>IMP</name>
        <dbReference type="ChEBI" id="CHEBI:58053"/>
        <note>ligand shared between dimeric partners</note>
    </ligand>
</feature>
<keyword evidence="4 7" id="KW-0658">Purine biosynthesis</keyword>
<dbReference type="PATRIC" id="fig|1618634.3.peg.330"/>
<feature type="active site" description="Proton donor" evidence="7">
    <location>
        <position position="51"/>
    </location>
</feature>
<organism evidence="8 9">
    <name type="scientific">Candidatus Falkowbacteria bacterium GW2011_GWA2_39_24</name>
    <dbReference type="NCBI Taxonomy" id="1618634"/>
    <lineage>
        <taxon>Bacteria</taxon>
        <taxon>Candidatus Falkowiibacteriota</taxon>
    </lineage>
</organism>
<dbReference type="PANTHER" id="PTHR11846:SF0">
    <property type="entry name" value="ADENYLOSUCCINATE SYNTHETASE"/>
    <property type="match status" value="1"/>
</dbReference>
<keyword evidence="5 7" id="KW-0460">Magnesium</keyword>
<dbReference type="AlphaFoldDB" id="A0A0G0NGB7"/>
<comment type="caution">
    <text evidence="8">The sequence shown here is derived from an EMBL/GenBank/DDBJ whole genome shotgun (WGS) entry which is preliminary data.</text>
</comment>
<dbReference type="InterPro" id="IPR042109">
    <property type="entry name" value="Adenylosuccinate_synth_dom1"/>
</dbReference>